<keyword evidence="2" id="KW-0732">Signal</keyword>
<dbReference type="InterPro" id="IPR050553">
    <property type="entry name" value="Thioredoxin_ResA/DsbE_sf"/>
</dbReference>
<dbReference type="EC" id="1.11.1.15" evidence="4"/>
<dbReference type="PROSITE" id="PS51352">
    <property type="entry name" value="THIOREDOXIN_2"/>
    <property type="match status" value="2"/>
</dbReference>
<name>A0A381FMK5_9FLAO</name>
<dbReference type="AlphaFoldDB" id="A0A381FMK5"/>
<dbReference type="InterPro" id="IPR013766">
    <property type="entry name" value="Thioredoxin_domain"/>
</dbReference>
<proteinExistence type="predicted"/>
<accession>A0A381FMK5</accession>
<feature type="domain" description="Thioredoxin" evidence="3">
    <location>
        <begin position="153"/>
        <end position="320"/>
    </location>
</feature>
<keyword evidence="4" id="KW-0560">Oxidoreductase</keyword>
<dbReference type="PANTHER" id="PTHR42852">
    <property type="entry name" value="THIOL:DISULFIDE INTERCHANGE PROTEIN DSBE"/>
    <property type="match status" value="1"/>
</dbReference>
<evidence type="ECO:0000256" key="1">
    <source>
        <dbReference type="ARBA" id="ARBA00023284"/>
    </source>
</evidence>
<feature type="domain" description="Thioredoxin" evidence="3">
    <location>
        <begin position="11"/>
        <end position="136"/>
    </location>
</feature>
<reference evidence="4 5" key="1">
    <citation type="submission" date="2018-06" db="EMBL/GenBank/DDBJ databases">
        <authorList>
            <consortium name="Pathogen Informatics"/>
            <person name="Doyle S."/>
        </authorList>
    </citation>
    <scope>NUCLEOTIDE SEQUENCE [LARGE SCALE GENOMIC DNA]</scope>
    <source>
        <strain evidence="4 5">NCTC13532</strain>
    </source>
</reference>
<evidence type="ECO:0000313" key="4">
    <source>
        <dbReference type="EMBL" id="SUX47737.1"/>
    </source>
</evidence>
<dbReference type="InterPro" id="IPR036249">
    <property type="entry name" value="Thioredoxin-like_sf"/>
</dbReference>
<dbReference type="InterPro" id="IPR000866">
    <property type="entry name" value="AhpC/TSA"/>
</dbReference>
<keyword evidence="1" id="KW-0676">Redox-active center</keyword>
<dbReference type="InterPro" id="IPR017937">
    <property type="entry name" value="Thioredoxin_CS"/>
</dbReference>
<dbReference type="Gene3D" id="3.40.30.10">
    <property type="entry name" value="Glutaredoxin"/>
    <property type="match status" value="2"/>
</dbReference>
<evidence type="ECO:0000313" key="5">
    <source>
        <dbReference type="Proteomes" id="UP000254282"/>
    </source>
</evidence>
<dbReference type="EMBL" id="UFVR01000004">
    <property type="protein sequence ID" value="SUX47737.1"/>
    <property type="molecule type" value="Genomic_DNA"/>
</dbReference>
<keyword evidence="4" id="KW-0575">Peroxidase</keyword>
<dbReference type="PROSITE" id="PS00194">
    <property type="entry name" value="THIOREDOXIN_1"/>
    <property type="match status" value="1"/>
</dbReference>
<dbReference type="Proteomes" id="UP000254282">
    <property type="component" value="Unassembled WGS sequence"/>
</dbReference>
<protein>
    <submittedName>
        <fullName evidence="4">Peroxiredoxin bcp</fullName>
        <ecNumber evidence="4">1.11.1.15</ecNumber>
    </submittedName>
</protein>
<dbReference type="PANTHER" id="PTHR42852:SF13">
    <property type="entry name" value="PROTEIN DIPZ"/>
    <property type="match status" value="1"/>
</dbReference>
<dbReference type="SUPFAM" id="SSF52833">
    <property type="entry name" value="Thioredoxin-like"/>
    <property type="match status" value="2"/>
</dbReference>
<dbReference type="Pfam" id="PF13899">
    <property type="entry name" value="Thioredoxin_7"/>
    <property type="match status" value="1"/>
</dbReference>
<evidence type="ECO:0000256" key="2">
    <source>
        <dbReference type="SAM" id="SignalP"/>
    </source>
</evidence>
<dbReference type="RefSeq" id="WP_115621072.1">
    <property type="nucleotide sequence ID" value="NZ_UFVR01000004.1"/>
</dbReference>
<dbReference type="STRING" id="254.SAMN05421682_105176"/>
<feature type="chain" id="PRO_5016954375" evidence="2">
    <location>
        <begin position="22"/>
        <end position="320"/>
    </location>
</feature>
<gene>
    <name evidence="4" type="primary">bcp_2</name>
    <name evidence="4" type="ORF">NCTC13532_03319</name>
</gene>
<evidence type="ECO:0000259" key="3">
    <source>
        <dbReference type="PROSITE" id="PS51352"/>
    </source>
</evidence>
<dbReference type="GO" id="GO:0004601">
    <property type="term" value="F:peroxidase activity"/>
    <property type="evidence" value="ECO:0007669"/>
    <property type="project" value="UniProtKB-KW"/>
</dbReference>
<feature type="signal peptide" evidence="2">
    <location>
        <begin position="1"/>
        <end position="21"/>
    </location>
</feature>
<dbReference type="Pfam" id="PF00578">
    <property type="entry name" value="AhpC-TSA"/>
    <property type="match status" value="1"/>
</dbReference>
<dbReference type="CDD" id="cd02970">
    <property type="entry name" value="PRX_like2"/>
    <property type="match status" value="1"/>
</dbReference>
<sequence>MFKTILYSVFLLLGIAIQAQSTKGINFQKLNLEEAKNLAKKENKLIFIDVYTTWCGPCKLMKKNTFTDDKVGELFNKNFISLAVDAEKEGIGLAKEFKIVNYPSFLFLDKEGKLVQYDFGYYNATQFLQIGSSILQKRMSQNETKSIDQVKGKMVGEKVENFTAKDQLGKSFSSSAQKQKIILVFIRGQWCPYCNKYVKELQDISPELKSKNTRLVIVSPEKPEFIQKTIEKTGTPYTVLYDEDYKIAQAFDVLYTPNKETLDFYNSKIKNDFTESRSDHSGRLPVSATFIINENKEISWRHFNPDYKERASLQDILKQL</sequence>
<organism evidence="4 5">
    <name type="scientific">Chryseobacterium indoltheticum</name>
    <dbReference type="NCBI Taxonomy" id="254"/>
    <lineage>
        <taxon>Bacteria</taxon>
        <taxon>Pseudomonadati</taxon>
        <taxon>Bacteroidota</taxon>
        <taxon>Flavobacteriia</taxon>
        <taxon>Flavobacteriales</taxon>
        <taxon>Weeksellaceae</taxon>
        <taxon>Chryseobacterium group</taxon>
        <taxon>Chryseobacterium</taxon>
    </lineage>
</organism>